<accession>A0ABT0SXG5</accession>
<sequence length="190" mass="21803">MIKRWLHREPIRCWVIKQVDEDLLHLCESGRLITQLKRKEAERQLARGEYRGGVQIGDTGIVLNSALFEALVPWPELTLDDHYRAHWQGRSWSVSRVPQRCWAWEGRLVAEPRSPGSLPAWQSTEDLTHVRARADSSEWLSGPATFRAVNALEDPETDIRDAIARNRARQAANRAEPVSKARVPQEEEIV</sequence>
<dbReference type="Proteomes" id="UP001165369">
    <property type="component" value="Unassembled WGS sequence"/>
</dbReference>
<dbReference type="RefSeq" id="WP_250059271.1">
    <property type="nucleotide sequence ID" value="NZ_JAMJPK010000001.1"/>
</dbReference>
<feature type="region of interest" description="Disordered" evidence="1">
    <location>
        <begin position="168"/>
        <end position="190"/>
    </location>
</feature>
<evidence type="ECO:0000313" key="3">
    <source>
        <dbReference type="Proteomes" id="UP001165369"/>
    </source>
</evidence>
<evidence type="ECO:0000256" key="1">
    <source>
        <dbReference type="SAM" id="MobiDB-lite"/>
    </source>
</evidence>
<reference evidence="2" key="1">
    <citation type="submission" date="2022-05" db="EMBL/GenBank/DDBJ databases">
        <title>Halomonas geminus sp. nov. and Halomonas llamarensis sp. nov. isolated from high-altitude salars of the Atacama Desert.</title>
        <authorList>
            <person name="Hintersatz C."/>
            <person name="Rojas L.A."/>
            <person name="Wei T.-S."/>
            <person name="Kutschke S."/>
            <person name="Lehmann F."/>
            <person name="Jain R."/>
            <person name="Pollmann K."/>
        </authorList>
    </citation>
    <scope>NUCLEOTIDE SEQUENCE</scope>
    <source>
        <strain evidence="2">ATCH28</strain>
    </source>
</reference>
<organism evidence="2 3">
    <name type="scientific">Halomonas gemina</name>
    <dbReference type="NCBI Taxonomy" id="2945105"/>
    <lineage>
        <taxon>Bacteria</taxon>
        <taxon>Pseudomonadati</taxon>
        <taxon>Pseudomonadota</taxon>
        <taxon>Gammaproteobacteria</taxon>
        <taxon>Oceanospirillales</taxon>
        <taxon>Halomonadaceae</taxon>
        <taxon>Halomonas</taxon>
    </lineage>
</organism>
<gene>
    <name evidence="2" type="ORF">M8009_02950</name>
</gene>
<dbReference type="EMBL" id="JAMJPK010000001">
    <property type="protein sequence ID" value="MCL7939263.1"/>
    <property type="molecule type" value="Genomic_DNA"/>
</dbReference>
<proteinExistence type="predicted"/>
<feature type="compositionally biased region" description="Basic and acidic residues" evidence="1">
    <location>
        <begin position="177"/>
        <end position="190"/>
    </location>
</feature>
<keyword evidence="3" id="KW-1185">Reference proteome</keyword>
<protein>
    <submittedName>
        <fullName evidence="2">Uncharacterized protein</fullName>
    </submittedName>
</protein>
<evidence type="ECO:0000313" key="2">
    <source>
        <dbReference type="EMBL" id="MCL7939263.1"/>
    </source>
</evidence>
<name>A0ABT0SXG5_9GAMM</name>
<comment type="caution">
    <text evidence="2">The sequence shown here is derived from an EMBL/GenBank/DDBJ whole genome shotgun (WGS) entry which is preliminary data.</text>
</comment>